<dbReference type="HOGENOM" id="CLU_3241424_0_0_0"/>
<protein>
    <submittedName>
        <fullName evidence="1">Uncharacterized protein</fullName>
    </submittedName>
</protein>
<dbReference type="KEGG" id="wch:wcw_1696"/>
<evidence type="ECO:0000313" key="1">
    <source>
        <dbReference type="EMBL" id="ADI39040.1"/>
    </source>
</evidence>
<keyword evidence="2" id="KW-1185">Reference proteome</keyword>
<dbReference type="AlphaFoldDB" id="D6YSJ5"/>
<sequence length="43" mass="4882">MKSYLKILFVAFFIVQAVFVLNLKAENGDKIDLSPIFACKDCK</sequence>
<dbReference type="Proteomes" id="UP000001505">
    <property type="component" value="Chromosome"/>
</dbReference>
<organism evidence="1 2">
    <name type="scientific">Waddlia chondrophila (strain ATCC VR-1470 / WSU 86-1044)</name>
    <dbReference type="NCBI Taxonomy" id="716544"/>
    <lineage>
        <taxon>Bacteria</taxon>
        <taxon>Pseudomonadati</taxon>
        <taxon>Chlamydiota</taxon>
        <taxon>Chlamydiia</taxon>
        <taxon>Parachlamydiales</taxon>
        <taxon>Waddliaceae</taxon>
        <taxon>Waddlia</taxon>
    </lineage>
</organism>
<evidence type="ECO:0000313" key="2">
    <source>
        <dbReference type="Proteomes" id="UP000001505"/>
    </source>
</evidence>
<accession>D6YSJ5</accession>
<dbReference type="STRING" id="716544.wcw_1696"/>
<gene>
    <name evidence="1" type="ordered locus">wcw_1696</name>
</gene>
<dbReference type="EMBL" id="CP001928">
    <property type="protein sequence ID" value="ADI39040.1"/>
    <property type="molecule type" value="Genomic_DNA"/>
</dbReference>
<name>D6YSJ5_WADCW</name>
<dbReference type="RefSeq" id="WP_013182744.1">
    <property type="nucleotide sequence ID" value="NC_014225.1"/>
</dbReference>
<proteinExistence type="predicted"/>
<reference evidence="1 2" key="1">
    <citation type="journal article" date="2010" name="PLoS ONE">
        <title>The Waddlia genome: a window into chlamydial biology.</title>
        <authorList>
            <person name="Bertelli C."/>
            <person name="Collyn F."/>
            <person name="Croxatto A."/>
            <person name="Ruckert C."/>
            <person name="Polkinghorne A."/>
            <person name="Kebbi-Beghdadi C."/>
            <person name="Goesmann A."/>
            <person name="Vaughan L."/>
            <person name="Greub G."/>
        </authorList>
    </citation>
    <scope>NUCLEOTIDE SEQUENCE [LARGE SCALE GENOMIC DNA]</scope>
    <source>
        <strain evidence="2">ATCC VR-1470 / WSU 86-1044</strain>
    </source>
</reference>